<gene>
    <name evidence="1" type="ORF">M413DRAFT_446049</name>
</gene>
<dbReference type="EMBL" id="KN831782">
    <property type="protein sequence ID" value="KIM40619.1"/>
    <property type="molecule type" value="Genomic_DNA"/>
</dbReference>
<protein>
    <submittedName>
        <fullName evidence="1">Uncharacterized protein</fullName>
    </submittedName>
</protein>
<name>A0A0C3C8T3_HEBCY</name>
<accession>A0A0C3C8T3</accession>
<keyword evidence="2" id="KW-1185">Reference proteome</keyword>
<reference evidence="1 2" key="1">
    <citation type="submission" date="2014-04" db="EMBL/GenBank/DDBJ databases">
        <authorList>
            <consortium name="DOE Joint Genome Institute"/>
            <person name="Kuo A."/>
            <person name="Gay G."/>
            <person name="Dore J."/>
            <person name="Kohler A."/>
            <person name="Nagy L.G."/>
            <person name="Floudas D."/>
            <person name="Copeland A."/>
            <person name="Barry K.W."/>
            <person name="Cichocki N."/>
            <person name="Veneault-Fourrey C."/>
            <person name="LaButti K."/>
            <person name="Lindquist E.A."/>
            <person name="Lipzen A."/>
            <person name="Lundell T."/>
            <person name="Morin E."/>
            <person name="Murat C."/>
            <person name="Sun H."/>
            <person name="Tunlid A."/>
            <person name="Henrissat B."/>
            <person name="Grigoriev I.V."/>
            <person name="Hibbett D.S."/>
            <person name="Martin F."/>
            <person name="Nordberg H.P."/>
            <person name="Cantor M.N."/>
            <person name="Hua S.X."/>
        </authorList>
    </citation>
    <scope>NUCLEOTIDE SEQUENCE [LARGE SCALE GENOMIC DNA]</scope>
    <source>
        <strain evidence="2">h7</strain>
    </source>
</reference>
<reference evidence="2" key="2">
    <citation type="submission" date="2015-01" db="EMBL/GenBank/DDBJ databases">
        <title>Evolutionary Origins and Diversification of the Mycorrhizal Mutualists.</title>
        <authorList>
            <consortium name="DOE Joint Genome Institute"/>
            <consortium name="Mycorrhizal Genomics Consortium"/>
            <person name="Kohler A."/>
            <person name="Kuo A."/>
            <person name="Nagy L.G."/>
            <person name="Floudas D."/>
            <person name="Copeland A."/>
            <person name="Barry K.W."/>
            <person name="Cichocki N."/>
            <person name="Veneault-Fourrey C."/>
            <person name="LaButti K."/>
            <person name="Lindquist E.A."/>
            <person name="Lipzen A."/>
            <person name="Lundell T."/>
            <person name="Morin E."/>
            <person name="Murat C."/>
            <person name="Riley R."/>
            <person name="Ohm R."/>
            <person name="Sun H."/>
            <person name="Tunlid A."/>
            <person name="Henrissat B."/>
            <person name="Grigoriev I.V."/>
            <person name="Hibbett D.S."/>
            <person name="Martin F."/>
        </authorList>
    </citation>
    <scope>NUCLEOTIDE SEQUENCE [LARGE SCALE GENOMIC DNA]</scope>
    <source>
        <strain evidence="2">h7</strain>
    </source>
</reference>
<sequence>MGRQLGKIFQVAERWGVADVWGGDSMTHRSKSRIKGNSYFLGLLGYLLRYHRHKSCGSDFGARCTFNVTSATPQYCILYSGLSQDRSSTHSCRKDVASTSTHREVFIYERDDST</sequence>
<evidence type="ECO:0000313" key="2">
    <source>
        <dbReference type="Proteomes" id="UP000053424"/>
    </source>
</evidence>
<dbReference type="AlphaFoldDB" id="A0A0C3C8T3"/>
<proteinExistence type="predicted"/>
<organism evidence="1 2">
    <name type="scientific">Hebeloma cylindrosporum</name>
    <dbReference type="NCBI Taxonomy" id="76867"/>
    <lineage>
        <taxon>Eukaryota</taxon>
        <taxon>Fungi</taxon>
        <taxon>Dikarya</taxon>
        <taxon>Basidiomycota</taxon>
        <taxon>Agaricomycotina</taxon>
        <taxon>Agaricomycetes</taxon>
        <taxon>Agaricomycetidae</taxon>
        <taxon>Agaricales</taxon>
        <taxon>Agaricineae</taxon>
        <taxon>Hymenogastraceae</taxon>
        <taxon>Hebeloma</taxon>
    </lineage>
</organism>
<dbReference type="HOGENOM" id="CLU_2121365_0_0_1"/>
<evidence type="ECO:0000313" key="1">
    <source>
        <dbReference type="EMBL" id="KIM40619.1"/>
    </source>
</evidence>
<dbReference type="Proteomes" id="UP000053424">
    <property type="component" value="Unassembled WGS sequence"/>
</dbReference>